<evidence type="ECO:0000313" key="2">
    <source>
        <dbReference type="Proteomes" id="UP000276133"/>
    </source>
</evidence>
<keyword evidence="2" id="KW-1185">Reference proteome</keyword>
<evidence type="ECO:0000313" key="1">
    <source>
        <dbReference type="EMBL" id="RNA31373.1"/>
    </source>
</evidence>
<organism evidence="1 2">
    <name type="scientific">Brachionus plicatilis</name>
    <name type="common">Marine rotifer</name>
    <name type="synonym">Brachionus muelleri</name>
    <dbReference type="NCBI Taxonomy" id="10195"/>
    <lineage>
        <taxon>Eukaryota</taxon>
        <taxon>Metazoa</taxon>
        <taxon>Spiralia</taxon>
        <taxon>Gnathifera</taxon>
        <taxon>Rotifera</taxon>
        <taxon>Eurotatoria</taxon>
        <taxon>Monogononta</taxon>
        <taxon>Pseudotrocha</taxon>
        <taxon>Ploima</taxon>
        <taxon>Brachionidae</taxon>
        <taxon>Brachionus</taxon>
    </lineage>
</organism>
<sequence>MSNRSKFYQFFEIFLLIKIETLEKLFKFKKVHKVCCTVFQIVFCKKKLTSKHQNHEINLLSEHFLADQSNKKKLFLLMFDAFSYPNSK</sequence>
<dbReference type="Proteomes" id="UP000276133">
    <property type="component" value="Unassembled WGS sequence"/>
</dbReference>
<dbReference type="EMBL" id="REGN01001950">
    <property type="protein sequence ID" value="RNA31373.1"/>
    <property type="molecule type" value="Genomic_DNA"/>
</dbReference>
<gene>
    <name evidence="1" type="ORF">BpHYR1_017744</name>
</gene>
<accession>A0A3M7S6B7</accession>
<proteinExistence type="predicted"/>
<reference evidence="1 2" key="1">
    <citation type="journal article" date="2018" name="Sci. Rep.">
        <title>Genomic signatures of local adaptation to the degree of environmental predictability in rotifers.</title>
        <authorList>
            <person name="Franch-Gras L."/>
            <person name="Hahn C."/>
            <person name="Garcia-Roger E.M."/>
            <person name="Carmona M.J."/>
            <person name="Serra M."/>
            <person name="Gomez A."/>
        </authorList>
    </citation>
    <scope>NUCLEOTIDE SEQUENCE [LARGE SCALE GENOMIC DNA]</scope>
    <source>
        <strain evidence="1">HYR1</strain>
    </source>
</reference>
<dbReference type="AlphaFoldDB" id="A0A3M7S6B7"/>
<protein>
    <submittedName>
        <fullName evidence="1">Uncharacterized protein</fullName>
    </submittedName>
</protein>
<name>A0A3M7S6B7_BRAPC</name>
<comment type="caution">
    <text evidence="1">The sequence shown here is derived from an EMBL/GenBank/DDBJ whole genome shotgun (WGS) entry which is preliminary data.</text>
</comment>